<accession>A0A934SCS9</accession>
<dbReference type="Pfam" id="PF14065">
    <property type="entry name" value="Pvc16_N"/>
    <property type="match status" value="1"/>
</dbReference>
<reference evidence="2" key="1">
    <citation type="submission" date="2021-01" db="EMBL/GenBank/DDBJ databases">
        <title>Paracoccus amoyensis sp. nov., isolated from the surface seawater along the coast of Xiamen Island, China.</title>
        <authorList>
            <person name="Lyu L."/>
        </authorList>
    </citation>
    <scope>NUCLEOTIDE SEQUENCE</scope>
    <source>
        <strain evidence="2">MJ17</strain>
    </source>
</reference>
<evidence type="ECO:0000313" key="2">
    <source>
        <dbReference type="EMBL" id="MBK4216501.1"/>
    </source>
</evidence>
<dbReference type="Proteomes" id="UP000640485">
    <property type="component" value="Unassembled WGS sequence"/>
</dbReference>
<evidence type="ECO:0000259" key="1">
    <source>
        <dbReference type="Pfam" id="PF14065"/>
    </source>
</evidence>
<protein>
    <submittedName>
        <fullName evidence="2">DUF4255 domain-containing protein</fullName>
    </submittedName>
</protein>
<proteinExistence type="predicted"/>
<dbReference type="AlphaFoldDB" id="A0A934SCS9"/>
<comment type="caution">
    <text evidence="2">The sequence shown here is derived from an EMBL/GenBank/DDBJ whole genome shotgun (WGS) entry which is preliminary data.</text>
</comment>
<dbReference type="InterPro" id="IPR025351">
    <property type="entry name" value="Pvc16_N"/>
</dbReference>
<evidence type="ECO:0000313" key="3">
    <source>
        <dbReference type="Proteomes" id="UP000640485"/>
    </source>
</evidence>
<name>A0A934SCS9_9RHOB</name>
<sequence length="204" mass="22199">MANWRVIENAGRTLVDVLDRHIVALGIPNVGVGLVTPAAFTSLAGTSDPFISLFLYQITGNAEMRGNPMRLRPDGTLGRQALPLELCYLVTAWGARATDDVTGDMPATLDEARLNGAILQAFYDNAEIARANLFEMPGMPVWMPGDGLQVLLESLPLDGHYRIWDATELGYRLSLVYRVRVASLDPTDPPPAPQVVEAELSVVQ</sequence>
<organism evidence="2 3">
    <name type="scientific">Paracoccus caeni</name>
    <dbReference type="NCBI Taxonomy" id="657651"/>
    <lineage>
        <taxon>Bacteria</taxon>
        <taxon>Pseudomonadati</taxon>
        <taxon>Pseudomonadota</taxon>
        <taxon>Alphaproteobacteria</taxon>
        <taxon>Rhodobacterales</taxon>
        <taxon>Paracoccaceae</taxon>
        <taxon>Paracoccus</taxon>
    </lineage>
</organism>
<gene>
    <name evidence="2" type="ORF">JJJ17_11240</name>
</gene>
<dbReference type="EMBL" id="JAEPRQ010000003">
    <property type="protein sequence ID" value="MBK4216501.1"/>
    <property type="molecule type" value="Genomic_DNA"/>
</dbReference>
<keyword evidence="3" id="KW-1185">Reference proteome</keyword>
<feature type="domain" description="Pvc16 N-terminal" evidence="1">
    <location>
        <begin position="12"/>
        <end position="197"/>
    </location>
</feature>
<dbReference type="RefSeq" id="WP_200686406.1">
    <property type="nucleotide sequence ID" value="NZ_JAEPRQ010000003.1"/>
</dbReference>